<comment type="caution">
    <text evidence="2">The sequence shown here is derived from an EMBL/GenBank/DDBJ whole genome shotgun (WGS) entry which is preliminary data.</text>
</comment>
<organism evidence="2">
    <name type="scientific">Bradyrhizobium septentrionale</name>
    <dbReference type="NCBI Taxonomy" id="1404411"/>
    <lineage>
        <taxon>Bacteria</taxon>
        <taxon>Pseudomonadati</taxon>
        <taxon>Pseudomonadota</taxon>
        <taxon>Alphaproteobacteria</taxon>
        <taxon>Hyphomicrobiales</taxon>
        <taxon>Nitrobacteraceae</taxon>
        <taxon>Bradyrhizobium</taxon>
    </lineage>
</organism>
<gene>
    <name evidence="2" type="ORF">HAP48_034970</name>
</gene>
<dbReference type="EMBL" id="JAAOLE020000001">
    <property type="protein sequence ID" value="NVI48066.1"/>
    <property type="molecule type" value="Genomic_DNA"/>
</dbReference>
<sequence length="191" mass="21162">MKIPRRRLCRPHPVGNTQTMSKGVFQDNGRRPIPPRKSNISVDANALDCHGTARDALVKRFKALIEKRTINIVVAGGVRDEASHPNTPADVKSAVMPRIFNLRPSLIPQQHAERKKVATILQGNAAPDKHAADASHLSEAAETGCSYFVSEDARILKKRADLAAVLPPTLQIVTLEEFLEIFDDYEEGKRR</sequence>
<evidence type="ECO:0000313" key="2">
    <source>
        <dbReference type="EMBL" id="NVI48066.1"/>
    </source>
</evidence>
<feature type="region of interest" description="Disordered" evidence="1">
    <location>
        <begin position="11"/>
        <end position="38"/>
    </location>
</feature>
<dbReference type="AlphaFoldDB" id="A0A973W5Q6"/>
<accession>A0A973W5Q6</accession>
<evidence type="ECO:0000256" key="1">
    <source>
        <dbReference type="SAM" id="MobiDB-lite"/>
    </source>
</evidence>
<protein>
    <recommendedName>
        <fullName evidence="3">PIN domain-containing protein</fullName>
    </recommendedName>
</protein>
<name>A0A973W5Q6_9BRAD</name>
<evidence type="ECO:0008006" key="3">
    <source>
        <dbReference type="Google" id="ProtNLM"/>
    </source>
</evidence>
<reference evidence="2" key="1">
    <citation type="submission" date="2020-06" db="EMBL/GenBank/DDBJ databases">
        <title>Whole Genome Sequence of Bradyrhizobium sp. Strain 1S1.</title>
        <authorList>
            <person name="Bromfield E.S.P."/>
            <person name="Cloutier S."/>
        </authorList>
    </citation>
    <scope>NUCLEOTIDE SEQUENCE [LARGE SCALE GENOMIC DNA]</scope>
    <source>
        <strain evidence="2">1S1</strain>
    </source>
</reference>
<proteinExistence type="predicted"/>
<dbReference type="RefSeq" id="WP_166214574.1">
    <property type="nucleotide sequence ID" value="NZ_CP088285.1"/>
</dbReference>